<proteinExistence type="predicted"/>
<feature type="compositionally biased region" description="Basic and acidic residues" evidence="1">
    <location>
        <begin position="114"/>
        <end position="131"/>
    </location>
</feature>
<dbReference type="PANTHER" id="PTHR21588">
    <property type="entry name" value="COILED-COIL-HELIX-COILED-COIL-HELIX DOMAIN CONTAINING 6"/>
    <property type="match status" value="1"/>
</dbReference>
<dbReference type="InterPro" id="IPR052632">
    <property type="entry name" value="MICOS_subunit_Mic19"/>
</dbReference>
<dbReference type="AlphaFoldDB" id="A0AAW1UNK6"/>
<comment type="caution">
    <text evidence="2">The sequence shown here is derived from an EMBL/GenBank/DDBJ whole genome shotgun (WGS) entry which is preliminary data.</text>
</comment>
<dbReference type="EMBL" id="JARQZJ010000069">
    <property type="protein sequence ID" value="KAK9881540.1"/>
    <property type="molecule type" value="Genomic_DNA"/>
</dbReference>
<accession>A0AAW1UNK6</accession>
<dbReference type="Proteomes" id="UP001431783">
    <property type="component" value="Unassembled WGS sequence"/>
</dbReference>
<sequence>MGGSSSRTRKITIENDNATNVIKVSDDVVERLKGKQKQVRSPPMEDNQFIMQDNVPFVGVPMFLQEPSLTSLQLRQQKLEELKKNDEYWENRIKNLEECHQKINDIMEEEYKKTLDEESKRKPVKDTKDLSKQLPPCHDVQQEVIACYIQNANSPMNCSNIVKAFQDCVDEKRTRIIAGRC</sequence>
<evidence type="ECO:0000256" key="1">
    <source>
        <dbReference type="SAM" id="MobiDB-lite"/>
    </source>
</evidence>
<keyword evidence="3" id="KW-1185">Reference proteome</keyword>
<evidence type="ECO:0000313" key="2">
    <source>
        <dbReference type="EMBL" id="KAK9881540.1"/>
    </source>
</evidence>
<organism evidence="2 3">
    <name type="scientific">Henosepilachna vigintioctopunctata</name>
    <dbReference type="NCBI Taxonomy" id="420089"/>
    <lineage>
        <taxon>Eukaryota</taxon>
        <taxon>Metazoa</taxon>
        <taxon>Ecdysozoa</taxon>
        <taxon>Arthropoda</taxon>
        <taxon>Hexapoda</taxon>
        <taxon>Insecta</taxon>
        <taxon>Pterygota</taxon>
        <taxon>Neoptera</taxon>
        <taxon>Endopterygota</taxon>
        <taxon>Coleoptera</taxon>
        <taxon>Polyphaga</taxon>
        <taxon>Cucujiformia</taxon>
        <taxon>Coccinelloidea</taxon>
        <taxon>Coccinellidae</taxon>
        <taxon>Epilachninae</taxon>
        <taxon>Epilachnini</taxon>
        <taxon>Henosepilachna</taxon>
    </lineage>
</organism>
<dbReference type="GO" id="GO:0007007">
    <property type="term" value="P:inner mitochondrial membrane organization"/>
    <property type="evidence" value="ECO:0007669"/>
    <property type="project" value="TreeGrafter"/>
</dbReference>
<evidence type="ECO:0000313" key="3">
    <source>
        <dbReference type="Proteomes" id="UP001431783"/>
    </source>
</evidence>
<reference evidence="2 3" key="1">
    <citation type="submission" date="2023-03" db="EMBL/GenBank/DDBJ databases">
        <title>Genome insight into feeding habits of ladybird beetles.</title>
        <authorList>
            <person name="Li H.-S."/>
            <person name="Huang Y.-H."/>
            <person name="Pang H."/>
        </authorList>
    </citation>
    <scope>NUCLEOTIDE SEQUENCE [LARGE SCALE GENOMIC DNA]</scope>
    <source>
        <strain evidence="2">SYSU_2023b</strain>
        <tissue evidence="2">Whole body</tissue>
    </source>
</reference>
<gene>
    <name evidence="2" type="ORF">WA026_016418</name>
</gene>
<name>A0AAW1UNK6_9CUCU</name>
<feature type="region of interest" description="Disordered" evidence="1">
    <location>
        <begin position="114"/>
        <end position="133"/>
    </location>
</feature>
<protein>
    <submittedName>
        <fullName evidence="2">Uncharacterized protein</fullName>
    </submittedName>
</protein>
<dbReference type="GO" id="GO:0061617">
    <property type="term" value="C:MICOS complex"/>
    <property type="evidence" value="ECO:0007669"/>
    <property type="project" value="TreeGrafter"/>
</dbReference>
<dbReference type="PANTHER" id="PTHR21588:SF18">
    <property type="entry name" value="MICOS COMPLEX SUBUNIT MIC19"/>
    <property type="match status" value="1"/>
</dbReference>